<gene>
    <name evidence="2" type="ORF">FZEAL_8099</name>
</gene>
<reference evidence="2" key="2">
    <citation type="submission" date="2020-05" db="EMBL/GenBank/DDBJ databases">
        <authorList>
            <person name="Kim H.-S."/>
            <person name="Proctor R.H."/>
            <person name="Brown D.W."/>
        </authorList>
    </citation>
    <scope>NUCLEOTIDE SEQUENCE</scope>
    <source>
        <strain evidence="2">NRRL 22465</strain>
    </source>
</reference>
<evidence type="ECO:0000313" key="3">
    <source>
        <dbReference type="Proteomes" id="UP000635477"/>
    </source>
</evidence>
<dbReference type="AlphaFoldDB" id="A0A8H4UEF7"/>
<name>A0A8H4UEF7_9HYPO</name>
<dbReference type="OrthoDB" id="10555456at2759"/>
<evidence type="ECO:0000256" key="1">
    <source>
        <dbReference type="SAM" id="MobiDB-lite"/>
    </source>
</evidence>
<sequence length="321" mass="34992">MCLTNTAKQVCGVPIYVYEEKDEAGSKPTIHFCDDTRGTILNTILASVDQPSRLANATPESPNMANALITTPAKFWHLVAKCQLDFDICDKAGVFNRLIIASFRDLVKYIQRKAVVFKAVVYMPAGWTRALTFDNDQQAGTWFREKLDQLASSTPASFKSQNSTRHLPAGSKAKSLSSSRWSTAAAVASSIQANHADLLPALEQLSLDHGHGKTPLLPHSVSDLGARMPSPAQRSDEAARDEAQNILGNRIDRARTNPAEPEAAPGSIEDCSDGVRSEVSPPAMDLGKLARRLESLGRERSDMLKKLVGIDRAESELWAHT</sequence>
<dbReference type="Proteomes" id="UP000635477">
    <property type="component" value="Unassembled WGS sequence"/>
</dbReference>
<reference evidence="2" key="1">
    <citation type="journal article" date="2020" name="BMC Genomics">
        <title>Correction to: Identification and distribution of gene clusters required for synthesis of sphingolipid metabolism inhibitors in diverse species of the filamentous fungus Fusarium.</title>
        <authorList>
            <person name="Kim H.S."/>
            <person name="Lohmar J.M."/>
            <person name="Busman M."/>
            <person name="Brown D.W."/>
            <person name="Naumann T.A."/>
            <person name="Divon H.H."/>
            <person name="Lysoe E."/>
            <person name="Uhlig S."/>
            <person name="Proctor R.H."/>
        </authorList>
    </citation>
    <scope>NUCLEOTIDE SEQUENCE</scope>
    <source>
        <strain evidence="2">NRRL 22465</strain>
    </source>
</reference>
<dbReference type="EMBL" id="JABEYC010000677">
    <property type="protein sequence ID" value="KAF4975077.1"/>
    <property type="molecule type" value="Genomic_DNA"/>
</dbReference>
<accession>A0A8H4UEF7</accession>
<proteinExistence type="predicted"/>
<feature type="region of interest" description="Disordered" evidence="1">
    <location>
        <begin position="154"/>
        <end position="173"/>
    </location>
</feature>
<keyword evidence="3" id="KW-1185">Reference proteome</keyword>
<feature type="compositionally biased region" description="Basic and acidic residues" evidence="1">
    <location>
        <begin position="234"/>
        <end position="243"/>
    </location>
</feature>
<feature type="compositionally biased region" description="Polar residues" evidence="1">
    <location>
        <begin position="154"/>
        <end position="165"/>
    </location>
</feature>
<comment type="caution">
    <text evidence="2">The sequence shown here is derived from an EMBL/GenBank/DDBJ whole genome shotgun (WGS) entry which is preliminary data.</text>
</comment>
<feature type="region of interest" description="Disordered" evidence="1">
    <location>
        <begin position="210"/>
        <end position="280"/>
    </location>
</feature>
<organism evidence="2 3">
    <name type="scientific">Fusarium zealandicum</name>
    <dbReference type="NCBI Taxonomy" id="1053134"/>
    <lineage>
        <taxon>Eukaryota</taxon>
        <taxon>Fungi</taxon>
        <taxon>Dikarya</taxon>
        <taxon>Ascomycota</taxon>
        <taxon>Pezizomycotina</taxon>
        <taxon>Sordariomycetes</taxon>
        <taxon>Hypocreomycetidae</taxon>
        <taxon>Hypocreales</taxon>
        <taxon>Nectriaceae</taxon>
        <taxon>Fusarium</taxon>
        <taxon>Fusarium staphyleae species complex</taxon>
    </lineage>
</organism>
<protein>
    <submittedName>
        <fullName evidence="2">Uncharacterized protein</fullName>
    </submittedName>
</protein>
<evidence type="ECO:0000313" key="2">
    <source>
        <dbReference type="EMBL" id="KAF4975077.1"/>
    </source>
</evidence>